<reference evidence="8" key="1">
    <citation type="submission" date="2020-08" db="EMBL/GenBank/DDBJ databases">
        <title>Genome public.</title>
        <authorList>
            <person name="Liu C."/>
            <person name="Sun Q."/>
        </authorList>
    </citation>
    <scope>NUCLEOTIDE SEQUENCE</scope>
    <source>
        <strain evidence="8">NSJ-50</strain>
    </source>
</reference>
<dbReference type="PANTHER" id="PTHR33692">
    <property type="entry name" value="RIBOSOME MATURATION FACTOR RIMM"/>
    <property type="match status" value="1"/>
</dbReference>
<dbReference type="Pfam" id="PF24986">
    <property type="entry name" value="PRC_RimM"/>
    <property type="match status" value="1"/>
</dbReference>
<dbReference type="InterPro" id="IPR011961">
    <property type="entry name" value="RimM"/>
</dbReference>
<comment type="subcellular location">
    <subcellularLocation>
        <location evidence="5">Cytoplasm</location>
    </subcellularLocation>
</comment>
<dbReference type="InterPro" id="IPR009000">
    <property type="entry name" value="Transl_B-barrel_sf"/>
</dbReference>
<keyword evidence="4 5" id="KW-0143">Chaperone</keyword>
<dbReference type="HAMAP" id="MF_00014">
    <property type="entry name" value="Ribosome_mat_RimM"/>
    <property type="match status" value="1"/>
</dbReference>
<comment type="function">
    <text evidence="5">An accessory protein needed during the final step in the assembly of 30S ribosomal subunit, possibly for assembly of the head region. Essential for efficient processing of 16S rRNA. May be needed both before and after RbfA during the maturation of 16S rRNA. It has affinity for free ribosomal 30S subunits but not for 70S ribosomes.</text>
</comment>
<dbReference type="NCBIfam" id="TIGR02273">
    <property type="entry name" value="16S_RimM"/>
    <property type="match status" value="1"/>
</dbReference>
<dbReference type="GO" id="GO:0042274">
    <property type="term" value="P:ribosomal small subunit biogenesis"/>
    <property type="evidence" value="ECO:0007669"/>
    <property type="project" value="UniProtKB-UniRule"/>
</dbReference>
<evidence type="ECO:0000256" key="4">
    <source>
        <dbReference type="ARBA" id="ARBA00023186"/>
    </source>
</evidence>
<keyword evidence="1 5" id="KW-0963">Cytoplasm</keyword>
<keyword evidence="9" id="KW-1185">Reference proteome</keyword>
<evidence type="ECO:0000259" key="6">
    <source>
        <dbReference type="Pfam" id="PF01782"/>
    </source>
</evidence>
<accession>A0A926F7E5</accession>
<sequence>MEQLYLEIGKIVNTRGLKGEVKVVPWADYPEIFEEINFVYGKDEKRYLIENVKYQKDNVILKLEGVDTIECAEKLKNSVLYVRKDTMPSLGSGTFFVADLIGLDVFDENEAFLGKIADVITAGGADVYIIKAEGKKDLLLPALKSVVNEIDLDGKKVRVTVPEGLM</sequence>
<dbReference type="PANTHER" id="PTHR33692:SF1">
    <property type="entry name" value="RIBOSOME MATURATION FACTOR RIMM"/>
    <property type="match status" value="1"/>
</dbReference>
<evidence type="ECO:0000313" key="9">
    <source>
        <dbReference type="Proteomes" id="UP000647416"/>
    </source>
</evidence>
<keyword evidence="3 5" id="KW-0698">rRNA processing</keyword>
<organism evidence="8 9">
    <name type="scientific">Qingrenia yutianensis</name>
    <dbReference type="NCBI Taxonomy" id="2763676"/>
    <lineage>
        <taxon>Bacteria</taxon>
        <taxon>Bacillati</taxon>
        <taxon>Bacillota</taxon>
        <taxon>Clostridia</taxon>
        <taxon>Eubacteriales</taxon>
        <taxon>Oscillospiraceae</taxon>
        <taxon>Qingrenia</taxon>
    </lineage>
</organism>
<feature type="domain" description="Ribosome maturation factor RimM PRC barrel" evidence="7">
    <location>
        <begin position="98"/>
        <end position="165"/>
    </location>
</feature>
<dbReference type="GO" id="GO:0006364">
    <property type="term" value="P:rRNA processing"/>
    <property type="evidence" value="ECO:0007669"/>
    <property type="project" value="UniProtKB-UniRule"/>
</dbReference>
<feature type="domain" description="RimM N-terminal" evidence="6">
    <location>
        <begin position="8"/>
        <end position="85"/>
    </location>
</feature>
<dbReference type="SUPFAM" id="SSF50447">
    <property type="entry name" value="Translation proteins"/>
    <property type="match status" value="1"/>
</dbReference>
<evidence type="ECO:0000259" key="7">
    <source>
        <dbReference type="Pfam" id="PF24986"/>
    </source>
</evidence>
<dbReference type="Gene3D" id="2.40.30.60">
    <property type="entry name" value="RimM"/>
    <property type="match status" value="1"/>
</dbReference>
<name>A0A926F7E5_9FIRM</name>
<keyword evidence="2 5" id="KW-0690">Ribosome biogenesis</keyword>
<dbReference type="GO" id="GO:0005737">
    <property type="term" value="C:cytoplasm"/>
    <property type="evidence" value="ECO:0007669"/>
    <property type="project" value="UniProtKB-SubCell"/>
</dbReference>
<proteinExistence type="inferred from homology"/>
<dbReference type="GO" id="GO:0043022">
    <property type="term" value="F:ribosome binding"/>
    <property type="evidence" value="ECO:0007669"/>
    <property type="project" value="InterPro"/>
</dbReference>
<dbReference type="GO" id="GO:0005840">
    <property type="term" value="C:ribosome"/>
    <property type="evidence" value="ECO:0007669"/>
    <property type="project" value="InterPro"/>
</dbReference>
<evidence type="ECO:0000313" key="8">
    <source>
        <dbReference type="EMBL" id="MBC8597183.1"/>
    </source>
</evidence>
<evidence type="ECO:0000256" key="1">
    <source>
        <dbReference type="ARBA" id="ARBA00022490"/>
    </source>
</evidence>
<comment type="domain">
    <text evidence="5">The PRC barrel domain binds ribosomal protein uS19.</text>
</comment>
<comment type="caution">
    <text evidence="8">The sequence shown here is derived from an EMBL/GenBank/DDBJ whole genome shotgun (WGS) entry which is preliminary data.</text>
</comment>
<gene>
    <name evidence="5 8" type="primary">rimM</name>
    <name evidence="8" type="ORF">H8706_09925</name>
</gene>
<dbReference type="AlphaFoldDB" id="A0A926F7E5"/>
<protein>
    <recommendedName>
        <fullName evidence="5">Ribosome maturation factor RimM</fullName>
    </recommendedName>
</protein>
<dbReference type="Proteomes" id="UP000647416">
    <property type="component" value="Unassembled WGS sequence"/>
</dbReference>
<dbReference type="InterPro" id="IPR011033">
    <property type="entry name" value="PRC_barrel-like_sf"/>
</dbReference>
<evidence type="ECO:0000256" key="5">
    <source>
        <dbReference type="HAMAP-Rule" id="MF_00014"/>
    </source>
</evidence>
<comment type="similarity">
    <text evidence="5">Belongs to the RimM family.</text>
</comment>
<dbReference type="InterPro" id="IPR002676">
    <property type="entry name" value="RimM_N"/>
</dbReference>
<comment type="subunit">
    <text evidence="5">Binds ribosomal protein uS19.</text>
</comment>
<dbReference type="InterPro" id="IPR056792">
    <property type="entry name" value="PRC_RimM"/>
</dbReference>
<dbReference type="Pfam" id="PF01782">
    <property type="entry name" value="RimM"/>
    <property type="match status" value="1"/>
</dbReference>
<evidence type="ECO:0000256" key="2">
    <source>
        <dbReference type="ARBA" id="ARBA00022517"/>
    </source>
</evidence>
<dbReference type="EMBL" id="JACRTE010000016">
    <property type="protein sequence ID" value="MBC8597183.1"/>
    <property type="molecule type" value="Genomic_DNA"/>
</dbReference>
<evidence type="ECO:0000256" key="3">
    <source>
        <dbReference type="ARBA" id="ARBA00022552"/>
    </source>
</evidence>
<dbReference type="Gene3D" id="2.30.30.240">
    <property type="entry name" value="PRC-barrel domain"/>
    <property type="match status" value="1"/>
</dbReference>
<dbReference type="InterPro" id="IPR036976">
    <property type="entry name" value="RimM_N_sf"/>
</dbReference>
<dbReference type="RefSeq" id="WP_262432502.1">
    <property type="nucleotide sequence ID" value="NZ_JACRTE010000016.1"/>
</dbReference>
<dbReference type="SUPFAM" id="SSF50346">
    <property type="entry name" value="PRC-barrel domain"/>
    <property type="match status" value="1"/>
</dbReference>